<dbReference type="PANTHER" id="PTHR33398:SF1">
    <property type="entry name" value="SMALL RIBOSOMAL SUBUNIT PROTEIN BS20C"/>
    <property type="match status" value="1"/>
</dbReference>
<evidence type="ECO:0000256" key="8">
    <source>
        <dbReference type="HAMAP-Rule" id="MF_00500"/>
    </source>
</evidence>
<evidence type="ECO:0000256" key="6">
    <source>
        <dbReference type="ARBA" id="ARBA00023274"/>
    </source>
</evidence>
<evidence type="ECO:0000256" key="7">
    <source>
        <dbReference type="ARBA" id="ARBA00035136"/>
    </source>
</evidence>
<keyword evidence="11" id="KW-1185">Reference proteome</keyword>
<comment type="function">
    <text evidence="1 8">Binds directly to 16S ribosomal RNA.</text>
</comment>
<reference evidence="10 11" key="1">
    <citation type="submission" date="2021-08" db="EMBL/GenBank/DDBJ databases">
        <title>Caldovatus sediminis gen. nov., sp. nov., a moderately thermophilic bacterium isolated from a hot spring.</title>
        <authorList>
            <person name="Hu C.-J."/>
            <person name="Li W.-J."/>
            <person name="Xian W.-D."/>
        </authorList>
    </citation>
    <scope>NUCLEOTIDE SEQUENCE [LARGE SCALE GENOMIC DNA]</scope>
    <source>
        <strain evidence="10 11">SYSU G05006</strain>
    </source>
</reference>
<organism evidence="10 11">
    <name type="scientific">Caldovatus aquaticus</name>
    <dbReference type="NCBI Taxonomy" id="2865671"/>
    <lineage>
        <taxon>Bacteria</taxon>
        <taxon>Pseudomonadati</taxon>
        <taxon>Pseudomonadota</taxon>
        <taxon>Alphaproteobacteria</taxon>
        <taxon>Acetobacterales</taxon>
        <taxon>Roseomonadaceae</taxon>
        <taxon>Caldovatus</taxon>
    </lineage>
</organism>
<sequence>MANTASARKRIRQTEKRTARNKARRSRVRTFLRKVEQAIAGGDKTAAQAAFRAAQPELHRAATKGVLHRNTVARKLSRLAARIKAIGEGGEAGAPA</sequence>
<evidence type="ECO:0000256" key="1">
    <source>
        <dbReference type="ARBA" id="ARBA00003134"/>
    </source>
</evidence>
<dbReference type="PANTHER" id="PTHR33398">
    <property type="entry name" value="30S RIBOSOMAL PROTEIN S20"/>
    <property type="match status" value="1"/>
</dbReference>
<evidence type="ECO:0000256" key="2">
    <source>
        <dbReference type="ARBA" id="ARBA00007634"/>
    </source>
</evidence>
<dbReference type="InterPro" id="IPR036510">
    <property type="entry name" value="Ribosomal_bS20_sf"/>
</dbReference>
<proteinExistence type="inferred from homology"/>
<keyword evidence="3 8" id="KW-0699">rRNA-binding</keyword>
<keyword evidence="4 8" id="KW-0694">RNA-binding</keyword>
<evidence type="ECO:0000256" key="9">
    <source>
        <dbReference type="SAM" id="MobiDB-lite"/>
    </source>
</evidence>
<dbReference type="Gene3D" id="1.20.58.110">
    <property type="entry name" value="Ribosomal protein S20"/>
    <property type="match status" value="1"/>
</dbReference>
<dbReference type="GO" id="GO:0005840">
    <property type="term" value="C:ribosome"/>
    <property type="evidence" value="ECO:0007669"/>
    <property type="project" value="UniProtKB-KW"/>
</dbReference>
<evidence type="ECO:0000313" key="10">
    <source>
        <dbReference type="EMBL" id="MBW8269563.1"/>
    </source>
</evidence>
<evidence type="ECO:0000313" key="11">
    <source>
        <dbReference type="Proteomes" id="UP001519924"/>
    </source>
</evidence>
<dbReference type="Proteomes" id="UP001519924">
    <property type="component" value="Unassembled WGS sequence"/>
</dbReference>
<evidence type="ECO:0000256" key="4">
    <source>
        <dbReference type="ARBA" id="ARBA00022884"/>
    </source>
</evidence>
<dbReference type="RefSeq" id="WP_220117318.1">
    <property type="nucleotide sequence ID" value="NZ_JAHZUY010000017.1"/>
</dbReference>
<gene>
    <name evidence="8 10" type="primary">rpsT</name>
    <name evidence="10" type="ORF">K1J50_08695</name>
</gene>
<dbReference type="NCBIfam" id="TIGR00029">
    <property type="entry name" value="S20"/>
    <property type="match status" value="1"/>
</dbReference>
<comment type="caution">
    <text evidence="10">The sequence shown here is derived from an EMBL/GenBank/DDBJ whole genome shotgun (WGS) entry which is preliminary data.</text>
</comment>
<comment type="similarity">
    <text evidence="2 8">Belongs to the bacterial ribosomal protein bS20 family.</text>
</comment>
<evidence type="ECO:0000256" key="5">
    <source>
        <dbReference type="ARBA" id="ARBA00022980"/>
    </source>
</evidence>
<keyword evidence="5 8" id="KW-0689">Ribosomal protein</keyword>
<protein>
    <recommendedName>
        <fullName evidence="7 8">Small ribosomal subunit protein bS20</fullName>
    </recommendedName>
</protein>
<dbReference type="SUPFAM" id="SSF46992">
    <property type="entry name" value="Ribosomal protein S20"/>
    <property type="match status" value="1"/>
</dbReference>
<dbReference type="HAMAP" id="MF_00500">
    <property type="entry name" value="Ribosomal_bS20"/>
    <property type="match status" value="1"/>
</dbReference>
<dbReference type="EMBL" id="JAHZUY010000017">
    <property type="protein sequence ID" value="MBW8269563.1"/>
    <property type="molecule type" value="Genomic_DNA"/>
</dbReference>
<dbReference type="Pfam" id="PF01649">
    <property type="entry name" value="Ribosomal_S20p"/>
    <property type="match status" value="1"/>
</dbReference>
<name>A0ABS7F2L1_9PROT</name>
<evidence type="ECO:0000256" key="3">
    <source>
        <dbReference type="ARBA" id="ARBA00022730"/>
    </source>
</evidence>
<keyword evidence="6 8" id="KW-0687">Ribonucleoprotein</keyword>
<accession>A0ABS7F2L1</accession>
<dbReference type="InterPro" id="IPR002583">
    <property type="entry name" value="Ribosomal_bS20"/>
</dbReference>
<feature type="region of interest" description="Disordered" evidence="9">
    <location>
        <begin position="1"/>
        <end position="27"/>
    </location>
</feature>